<comment type="caution">
    <text evidence="2">The sequence shown here is derived from an EMBL/GenBank/DDBJ whole genome shotgun (WGS) entry which is preliminary data.</text>
</comment>
<evidence type="ECO:0000256" key="1">
    <source>
        <dbReference type="SAM" id="Phobius"/>
    </source>
</evidence>
<reference evidence="2" key="1">
    <citation type="submission" date="2019-08" db="EMBL/GenBank/DDBJ databases">
        <authorList>
            <person name="Kucharzyk K."/>
            <person name="Murdoch R.W."/>
            <person name="Higgins S."/>
            <person name="Loffler F."/>
        </authorList>
    </citation>
    <scope>NUCLEOTIDE SEQUENCE</scope>
</reference>
<gene>
    <name evidence="2" type="ORF">SDC9_104375</name>
</gene>
<keyword evidence="1" id="KW-0812">Transmembrane</keyword>
<protein>
    <submittedName>
        <fullName evidence="2">Uncharacterized protein</fullName>
    </submittedName>
</protein>
<feature type="transmembrane region" description="Helical" evidence="1">
    <location>
        <begin position="119"/>
        <end position="143"/>
    </location>
</feature>
<evidence type="ECO:0000313" key="2">
    <source>
        <dbReference type="EMBL" id="MPM57553.1"/>
    </source>
</evidence>
<organism evidence="2">
    <name type="scientific">bioreactor metagenome</name>
    <dbReference type="NCBI Taxonomy" id="1076179"/>
    <lineage>
        <taxon>unclassified sequences</taxon>
        <taxon>metagenomes</taxon>
        <taxon>ecological metagenomes</taxon>
    </lineage>
</organism>
<keyword evidence="1" id="KW-1133">Transmembrane helix</keyword>
<proteinExistence type="predicted"/>
<dbReference type="EMBL" id="VSSQ01016330">
    <property type="protein sequence ID" value="MPM57553.1"/>
    <property type="molecule type" value="Genomic_DNA"/>
</dbReference>
<accession>A0A645B316</accession>
<name>A0A645B316_9ZZZZ</name>
<keyword evidence="1" id="KW-0472">Membrane</keyword>
<dbReference type="AlphaFoldDB" id="A0A645B316"/>
<sequence>MLIDLPFTSCLRPVRNFSDSLPQPSNLKDESFSISFSVNLSENSFFSLALDLLLSSPNTVSILTISSAISRSEILSPIIFLINISDRRVDFTPSSIPDISSASVRTPSPFRKAFNSFRVTLLLVALFANSSETILFLSAAGIFSPPTLRLLISL</sequence>